<keyword evidence="5" id="KW-0443">Lipid metabolism</keyword>
<dbReference type="Gene3D" id="1.20.90.10">
    <property type="entry name" value="Phospholipase A2 domain"/>
    <property type="match status" value="1"/>
</dbReference>
<evidence type="ECO:0000256" key="4">
    <source>
        <dbReference type="RuleBase" id="RU003654"/>
    </source>
</evidence>
<dbReference type="PRINTS" id="PR00389">
    <property type="entry name" value="PHPHLIPASEA2"/>
</dbReference>
<keyword evidence="8" id="KW-1185">Reference proteome</keyword>
<gene>
    <name evidence="9" type="primary">LOC110087046</name>
</gene>
<comment type="cofactor">
    <cofactor evidence="5">
        <name>Ca(2+)</name>
        <dbReference type="ChEBI" id="CHEBI:29108"/>
    </cofactor>
</comment>
<evidence type="ECO:0000256" key="3">
    <source>
        <dbReference type="ARBA" id="ARBA00023157"/>
    </source>
</evidence>
<dbReference type="InterPro" id="IPR033113">
    <property type="entry name" value="PLA2_histidine"/>
</dbReference>
<evidence type="ECO:0000256" key="1">
    <source>
        <dbReference type="ARBA" id="ARBA00004613"/>
    </source>
</evidence>
<comment type="catalytic activity">
    <reaction evidence="5">
        <text>a 1,2-diacyl-sn-glycero-3-phosphocholine + H2O = a 1-acyl-sn-glycero-3-phosphocholine + a fatty acid + H(+)</text>
        <dbReference type="Rhea" id="RHEA:15801"/>
        <dbReference type="ChEBI" id="CHEBI:15377"/>
        <dbReference type="ChEBI" id="CHEBI:15378"/>
        <dbReference type="ChEBI" id="CHEBI:28868"/>
        <dbReference type="ChEBI" id="CHEBI:57643"/>
        <dbReference type="ChEBI" id="CHEBI:58168"/>
        <dbReference type="EC" id="3.1.1.4"/>
    </reaction>
</comment>
<comment type="similarity">
    <text evidence="4">Belongs to the phospholipase A2 family.</text>
</comment>
<feature type="compositionally biased region" description="Basic and acidic residues" evidence="6">
    <location>
        <begin position="28"/>
        <end position="42"/>
    </location>
</feature>
<feature type="region of interest" description="Disordered" evidence="6">
    <location>
        <begin position="1"/>
        <end position="50"/>
    </location>
</feature>
<proteinExistence type="inferred from homology"/>
<keyword evidence="2 5" id="KW-0964">Secreted</keyword>
<protein>
    <recommendedName>
        <fullName evidence="5">Phospholipase A2</fullName>
        <ecNumber evidence="5">3.1.1.4</ecNumber>
    </recommendedName>
</protein>
<dbReference type="RefSeq" id="XP_072838503.1">
    <property type="nucleotide sequence ID" value="XM_072982402.1"/>
</dbReference>
<evidence type="ECO:0000256" key="2">
    <source>
        <dbReference type="ARBA" id="ARBA00022525"/>
    </source>
</evidence>
<organism evidence="8 9">
    <name type="scientific">Pogona vitticeps</name>
    <name type="common">central bearded dragon</name>
    <dbReference type="NCBI Taxonomy" id="103695"/>
    <lineage>
        <taxon>Eukaryota</taxon>
        <taxon>Metazoa</taxon>
        <taxon>Chordata</taxon>
        <taxon>Craniata</taxon>
        <taxon>Vertebrata</taxon>
        <taxon>Euteleostomi</taxon>
        <taxon>Lepidosauria</taxon>
        <taxon>Squamata</taxon>
        <taxon>Bifurcata</taxon>
        <taxon>Unidentata</taxon>
        <taxon>Episquamata</taxon>
        <taxon>Toxicofera</taxon>
        <taxon>Iguania</taxon>
        <taxon>Acrodonta</taxon>
        <taxon>Agamidae</taxon>
        <taxon>Amphibolurinae</taxon>
        <taxon>Pogona</taxon>
    </lineage>
</organism>
<dbReference type="SMART" id="SM00085">
    <property type="entry name" value="PA2c"/>
    <property type="match status" value="1"/>
</dbReference>
<dbReference type="PANTHER" id="PTHR11716:SF4">
    <property type="entry name" value="GROUP 10 SECRETORY PHOSPHOLIPASE A2"/>
    <property type="match status" value="1"/>
</dbReference>
<feature type="compositionally biased region" description="Basic and acidic residues" evidence="6">
    <location>
        <begin position="1"/>
        <end position="14"/>
    </location>
</feature>
<dbReference type="GeneID" id="110087046"/>
<dbReference type="InterPro" id="IPR001211">
    <property type="entry name" value="PLA2"/>
</dbReference>
<evidence type="ECO:0000313" key="9">
    <source>
        <dbReference type="RefSeq" id="XP_072838503.1"/>
    </source>
</evidence>
<keyword evidence="5" id="KW-0106">Calcium</keyword>
<evidence type="ECO:0000256" key="5">
    <source>
        <dbReference type="RuleBase" id="RU361236"/>
    </source>
</evidence>
<dbReference type="EC" id="3.1.1.4" evidence="5"/>
<accession>A0ABM5EZC6</accession>
<feature type="domain" description="Phospholipase A2-like central" evidence="7">
    <location>
        <begin position="114"/>
        <end position="229"/>
    </location>
</feature>
<dbReference type="SUPFAM" id="SSF48619">
    <property type="entry name" value="Phospholipase A2, PLA2"/>
    <property type="match status" value="1"/>
</dbReference>
<dbReference type="InterPro" id="IPR036444">
    <property type="entry name" value="PLipase_A2_dom_sf"/>
</dbReference>
<dbReference type="Proteomes" id="UP001652642">
    <property type="component" value="Chromosome 13"/>
</dbReference>
<dbReference type="CDD" id="cd00125">
    <property type="entry name" value="PLA2c"/>
    <property type="match status" value="1"/>
</dbReference>
<reference evidence="9" key="1">
    <citation type="submission" date="2025-08" db="UniProtKB">
        <authorList>
            <consortium name="RefSeq"/>
        </authorList>
    </citation>
    <scope>IDENTIFICATION</scope>
</reference>
<name>A0ABM5EZC6_9SAUR</name>
<dbReference type="PROSITE" id="PS00118">
    <property type="entry name" value="PA2_HIS"/>
    <property type="match status" value="1"/>
</dbReference>
<evidence type="ECO:0000256" key="6">
    <source>
        <dbReference type="SAM" id="MobiDB-lite"/>
    </source>
</evidence>
<keyword evidence="3" id="KW-1015">Disulfide bond</keyword>
<evidence type="ECO:0000313" key="8">
    <source>
        <dbReference type="Proteomes" id="UP001652642"/>
    </source>
</evidence>
<keyword evidence="5" id="KW-0378">Hydrolase</keyword>
<dbReference type="InterPro" id="IPR016090">
    <property type="entry name" value="PLA2-like_dom"/>
</dbReference>
<comment type="subcellular location">
    <subcellularLocation>
        <location evidence="1 5">Secreted</location>
    </subcellularLocation>
</comment>
<sequence>MKGRPEGGREEERCPPPPRARSSPVGQRHLDGTDTDGGKEGRTGALLPALMGPRGRPAALLLLLALAALRTDPRSEAGGTCRPQYIPRLESNHTFKQTGAERSLGKAPSRNRRGVIQLAGAVQCTTGRTPLAYLHYGCYCGLGGSGWPNDRVDWCCFKHDCCYSKAEKEGCGPKTEPYNWTCEDNEPQCDDLEDKCQKLSCECDREAATCLAKAPYHLRYIFWPESMCGAHSPKCKDD</sequence>
<evidence type="ECO:0000259" key="7">
    <source>
        <dbReference type="SMART" id="SM00085"/>
    </source>
</evidence>
<dbReference type="Pfam" id="PF00068">
    <property type="entry name" value="Phospholip_A2_1"/>
    <property type="match status" value="1"/>
</dbReference>
<dbReference type="PANTHER" id="PTHR11716">
    <property type="entry name" value="PHOSPHOLIPASE A2 FAMILY MEMBER"/>
    <property type="match status" value="1"/>
</dbReference>